<gene>
    <name evidence="6" type="ORF">HHK36_023418</name>
</gene>
<evidence type="ECO:0000313" key="7">
    <source>
        <dbReference type="Proteomes" id="UP000655225"/>
    </source>
</evidence>
<feature type="transmembrane region" description="Helical" evidence="3">
    <location>
        <begin position="261"/>
        <end position="283"/>
    </location>
</feature>
<feature type="compositionally biased region" description="Pro residues" evidence="2">
    <location>
        <begin position="103"/>
        <end position="123"/>
    </location>
</feature>
<protein>
    <recommendedName>
        <fullName evidence="5">X8 domain-containing protein</fullName>
    </recommendedName>
</protein>
<feature type="region of interest" description="Disordered" evidence="2">
    <location>
        <begin position="219"/>
        <end position="249"/>
    </location>
</feature>
<feature type="region of interest" description="Disordered" evidence="2">
    <location>
        <begin position="97"/>
        <end position="129"/>
    </location>
</feature>
<name>A0A834YSB9_TETSI</name>
<comment type="caution">
    <text evidence="6">The sequence shown here is derived from an EMBL/GenBank/DDBJ whole genome shotgun (WGS) entry which is preliminary data.</text>
</comment>
<evidence type="ECO:0000256" key="4">
    <source>
        <dbReference type="SAM" id="SignalP"/>
    </source>
</evidence>
<keyword evidence="1 4" id="KW-0732">Signal</keyword>
<dbReference type="PANTHER" id="PTHR31044:SF52">
    <property type="entry name" value="OS01G0631500 PROTEIN"/>
    <property type="match status" value="1"/>
</dbReference>
<feature type="compositionally biased region" description="Low complexity" evidence="2">
    <location>
        <begin position="219"/>
        <end position="239"/>
    </location>
</feature>
<dbReference type="AlphaFoldDB" id="A0A834YSB9"/>
<keyword evidence="3" id="KW-0472">Membrane</keyword>
<accession>A0A834YSB9</accession>
<dbReference type="EMBL" id="JABCRI010000017">
    <property type="protein sequence ID" value="KAF8391117.1"/>
    <property type="molecule type" value="Genomic_DNA"/>
</dbReference>
<keyword evidence="3" id="KW-0812">Transmembrane</keyword>
<dbReference type="FunFam" id="1.20.58.1040:FF:000007">
    <property type="entry name" value="PLASMODESMATA CALLOSE-BINDING PROTEIN 2"/>
    <property type="match status" value="1"/>
</dbReference>
<organism evidence="6 7">
    <name type="scientific">Tetracentron sinense</name>
    <name type="common">Spur-leaf</name>
    <dbReference type="NCBI Taxonomy" id="13715"/>
    <lineage>
        <taxon>Eukaryota</taxon>
        <taxon>Viridiplantae</taxon>
        <taxon>Streptophyta</taxon>
        <taxon>Embryophyta</taxon>
        <taxon>Tracheophyta</taxon>
        <taxon>Spermatophyta</taxon>
        <taxon>Magnoliopsida</taxon>
        <taxon>Trochodendrales</taxon>
        <taxon>Trochodendraceae</taxon>
        <taxon>Tetracentron</taxon>
    </lineage>
</organism>
<feature type="domain" description="X8" evidence="5">
    <location>
        <begin position="132"/>
        <end position="216"/>
    </location>
</feature>
<dbReference type="InterPro" id="IPR044788">
    <property type="entry name" value="X8_dom_prot"/>
</dbReference>
<dbReference type="Proteomes" id="UP000655225">
    <property type="component" value="Unassembled WGS sequence"/>
</dbReference>
<dbReference type="SMART" id="SM00768">
    <property type="entry name" value="X8"/>
    <property type="match status" value="1"/>
</dbReference>
<dbReference type="OrthoDB" id="1073427at2759"/>
<dbReference type="InterPro" id="IPR012946">
    <property type="entry name" value="X8"/>
</dbReference>
<dbReference type="PANTHER" id="PTHR31044">
    <property type="entry name" value="BETA-1,3 GLUCANASE"/>
    <property type="match status" value="1"/>
</dbReference>
<evidence type="ECO:0000313" key="6">
    <source>
        <dbReference type="EMBL" id="KAF8391117.1"/>
    </source>
</evidence>
<reference evidence="6 7" key="1">
    <citation type="submission" date="2020-04" db="EMBL/GenBank/DDBJ databases">
        <title>Plant Genome Project.</title>
        <authorList>
            <person name="Zhang R.-G."/>
        </authorList>
    </citation>
    <scope>NUCLEOTIDE SEQUENCE [LARGE SCALE GENOMIC DNA]</scope>
    <source>
        <strain evidence="6">YNK0</strain>
        <tissue evidence="6">Leaf</tissue>
    </source>
</reference>
<evidence type="ECO:0000259" key="5">
    <source>
        <dbReference type="SMART" id="SM00768"/>
    </source>
</evidence>
<sequence>MGIRIVQCLIFFLLGLLLCSGSSVAEKPWARAIKHNKELNYEEIQELFSSSKSITQLDVTTPIINPTATTPTIPVINPITTPTAPTVVNPVTPPTAPTYTNPITPPTPPTTMNPITPPTPPTTTTPVSSGGEWCIASPSASQTALQVALDYACGYGGADCSAIQPSGSCYNPNTLRDHASYAFNDYYHKNPAPTSCNFGGTAMVTTTDPSSGSCQYASTSSSSSVVNGTNPSGNGTNPSMTIPSGPTAYGSEPTGSINSAISMSCSLPLFFILTCLLVAIIPVNRL</sequence>
<keyword evidence="7" id="KW-1185">Reference proteome</keyword>
<dbReference type="OMA" id="YHKNPAP"/>
<evidence type="ECO:0000256" key="3">
    <source>
        <dbReference type="SAM" id="Phobius"/>
    </source>
</evidence>
<keyword evidence="3" id="KW-1133">Transmembrane helix</keyword>
<evidence type="ECO:0000256" key="1">
    <source>
        <dbReference type="ARBA" id="ARBA00022729"/>
    </source>
</evidence>
<feature type="chain" id="PRO_5032561621" description="X8 domain-containing protein" evidence="4">
    <location>
        <begin position="26"/>
        <end position="286"/>
    </location>
</feature>
<dbReference type="Gene3D" id="1.20.58.1040">
    <property type="match status" value="1"/>
</dbReference>
<proteinExistence type="predicted"/>
<evidence type="ECO:0000256" key="2">
    <source>
        <dbReference type="SAM" id="MobiDB-lite"/>
    </source>
</evidence>
<dbReference type="Pfam" id="PF07983">
    <property type="entry name" value="X8"/>
    <property type="match status" value="1"/>
</dbReference>
<feature type="signal peptide" evidence="4">
    <location>
        <begin position="1"/>
        <end position="25"/>
    </location>
</feature>
<dbReference type="GO" id="GO:0009506">
    <property type="term" value="C:plasmodesma"/>
    <property type="evidence" value="ECO:0007669"/>
    <property type="project" value="UniProtKB-ARBA"/>
</dbReference>